<reference evidence="1" key="1">
    <citation type="submission" date="2019-08" db="EMBL/GenBank/DDBJ databases">
        <authorList>
            <person name="Kucharzyk K."/>
            <person name="Murdoch R.W."/>
            <person name="Higgins S."/>
            <person name="Loffler F."/>
        </authorList>
    </citation>
    <scope>NUCLEOTIDE SEQUENCE</scope>
</reference>
<evidence type="ECO:0000313" key="1">
    <source>
        <dbReference type="EMBL" id="MPN37597.1"/>
    </source>
</evidence>
<name>A0A645HEY4_9ZZZZ</name>
<comment type="caution">
    <text evidence="1">The sequence shown here is derived from an EMBL/GenBank/DDBJ whole genome shotgun (WGS) entry which is preliminary data.</text>
</comment>
<organism evidence="1">
    <name type="scientific">bioreactor metagenome</name>
    <dbReference type="NCBI Taxonomy" id="1076179"/>
    <lineage>
        <taxon>unclassified sequences</taxon>
        <taxon>metagenomes</taxon>
        <taxon>ecological metagenomes</taxon>
    </lineage>
</organism>
<accession>A0A645HEY4</accession>
<protein>
    <submittedName>
        <fullName evidence="1">Uncharacterized protein</fullName>
    </submittedName>
</protein>
<sequence>MQVCWNVTGYEVGCIHQISGADTVISKTEMGTGKSSRFLGVVSKIGLHILIGIIPDNLDGVFVGSNRSVGSQAVKLGFVGCFIHRDLLNFRQRFKCHIIHNSDGEIVFRHVHRQVVVNRDNLSRGSIFRG</sequence>
<dbReference type="AlphaFoldDB" id="A0A645HEY4"/>
<proteinExistence type="predicted"/>
<dbReference type="EMBL" id="VSSQ01092334">
    <property type="protein sequence ID" value="MPN37597.1"/>
    <property type="molecule type" value="Genomic_DNA"/>
</dbReference>
<gene>
    <name evidence="1" type="ORF">SDC9_185117</name>
</gene>